<dbReference type="HAMAP" id="MF_00023">
    <property type="entry name" value="SmpB"/>
    <property type="match status" value="1"/>
</dbReference>
<dbReference type="AlphaFoldDB" id="A0A1S7LLX2"/>
<dbReference type="NCBIfam" id="NF003843">
    <property type="entry name" value="PRK05422.1"/>
    <property type="match status" value="1"/>
</dbReference>
<dbReference type="Pfam" id="PF01668">
    <property type="entry name" value="SmpB"/>
    <property type="match status" value="1"/>
</dbReference>
<proteinExistence type="inferred from homology"/>
<dbReference type="PANTHER" id="PTHR30308">
    <property type="entry name" value="TMRNA-BINDING COMPONENT OF TRANS-TRANSLATION TAGGING COMPLEX"/>
    <property type="match status" value="1"/>
</dbReference>
<dbReference type="EMBL" id="LO017727">
    <property type="protein sequence ID" value="CRH07922.1"/>
    <property type="molecule type" value="Genomic_DNA"/>
</dbReference>
<keyword evidence="2 3" id="KW-0694">RNA-binding</keyword>
<evidence type="ECO:0000256" key="1">
    <source>
        <dbReference type="ARBA" id="ARBA00022490"/>
    </source>
</evidence>
<evidence type="ECO:0000313" key="4">
    <source>
        <dbReference type="EMBL" id="CRH07922.1"/>
    </source>
</evidence>
<reference evidence="4" key="1">
    <citation type="submission" date="2015-04" db="EMBL/GenBank/DDBJ databases">
        <authorList>
            <person name="Syromyatnikov M.Y."/>
            <person name="Popov V.N."/>
        </authorList>
    </citation>
    <scope>NUCLEOTIDE SEQUENCE</scope>
    <source>
        <strain evidence="4">MO-1</strain>
    </source>
</reference>
<dbReference type="GO" id="GO:0070929">
    <property type="term" value="P:trans-translation"/>
    <property type="evidence" value="ECO:0007669"/>
    <property type="project" value="UniProtKB-UniRule"/>
</dbReference>
<gene>
    <name evidence="3 4" type="primary">smpB</name>
    <name evidence="4" type="ORF">MAGMO_3793</name>
</gene>
<dbReference type="SUPFAM" id="SSF74982">
    <property type="entry name" value="Small protein B (SmpB)"/>
    <property type="match status" value="1"/>
</dbReference>
<organism evidence="4">
    <name type="scientific">Magnetococcus massalia (strain MO-1)</name>
    <dbReference type="NCBI Taxonomy" id="451514"/>
    <lineage>
        <taxon>Bacteria</taxon>
        <taxon>Pseudomonadati</taxon>
        <taxon>Pseudomonadota</taxon>
        <taxon>Magnetococcia</taxon>
        <taxon>Magnetococcales</taxon>
        <taxon>Magnetococcaceae</taxon>
        <taxon>Magnetococcus</taxon>
    </lineage>
</organism>
<dbReference type="InterPro" id="IPR023620">
    <property type="entry name" value="SmpB"/>
</dbReference>
<dbReference type="Gene3D" id="2.40.280.10">
    <property type="match status" value="1"/>
</dbReference>
<keyword evidence="1 3" id="KW-0963">Cytoplasm</keyword>
<comment type="function">
    <text evidence="3">Required for rescue of stalled ribosomes mediated by trans-translation. Binds to transfer-messenger RNA (tmRNA), required for stable association of tmRNA with ribosomes. tmRNA and SmpB together mimic tRNA shape, replacing the anticodon stem-loop with SmpB. tmRNA is encoded by the ssrA gene; the 2 termini fold to resemble tRNA(Ala) and it encodes a 'tag peptide', a short internal open reading frame. During trans-translation Ala-aminoacylated tmRNA acts like a tRNA, entering the A-site of stalled ribosomes, displacing the stalled mRNA. The ribosome then switches to translate the ORF on the tmRNA; the nascent peptide is terminated with the 'tag peptide' encoded by the tmRNA and targeted for degradation. The ribosome is freed to recommence translation, which seems to be the essential function of trans-translation.</text>
</comment>
<dbReference type="InterPro" id="IPR020081">
    <property type="entry name" value="SsrA-bd_prot_CS"/>
</dbReference>
<dbReference type="GO" id="GO:0005829">
    <property type="term" value="C:cytosol"/>
    <property type="evidence" value="ECO:0007669"/>
    <property type="project" value="TreeGrafter"/>
</dbReference>
<sequence>MSIRMIADNRKARFNYEILDKYEAGIALLGTEVKSIRAGKMTLADSYAVVTKGELFLLNGHIPVYAHGNRNNHEPFRSRKLLMHSREIQRLIGLIQEKGLSLIPLRAYWKGNKIKLELGVAKGKKLYDKRATQKQRDWDREKSRIMKNDM</sequence>
<comment type="similarity">
    <text evidence="3">Belongs to the SmpB family.</text>
</comment>
<dbReference type="PANTHER" id="PTHR30308:SF2">
    <property type="entry name" value="SSRA-BINDING PROTEIN"/>
    <property type="match status" value="1"/>
</dbReference>
<dbReference type="NCBIfam" id="TIGR00086">
    <property type="entry name" value="smpB"/>
    <property type="match status" value="1"/>
</dbReference>
<evidence type="ECO:0000256" key="2">
    <source>
        <dbReference type="ARBA" id="ARBA00022884"/>
    </source>
</evidence>
<accession>A0A1S7LLX2</accession>
<comment type="subcellular location">
    <subcellularLocation>
        <location evidence="3">Cytoplasm</location>
    </subcellularLocation>
    <text evidence="3">The tmRNA-SmpB complex associates with stalled 70S ribosomes.</text>
</comment>
<dbReference type="GO" id="GO:0003723">
    <property type="term" value="F:RNA binding"/>
    <property type="evidence" value="ECO:0007669"/>
    <property type="project" value="UniProtKB-UniRule"/>
</dbReference>
<protein>
    <recommendedName>
        <fullName evidence="3">SsrA-binding protein</fullName>
    </recommendedName>
    <alternativeName>
        <fullName evidence="3">Small protein B</fullName>
    </alternativeName>
</protein>
<dbReference type="GO" id="GO:0070930">
    <property type="term" value="P:trans-translation-dependent protein tagging"/>
    <property type="evidence" value="ECO:0007669"/>
    <property type="project" value="TreeGrafter"/>
</dbReference>
<dbReference type="PROSITE" id="PS01317">
    <property type="entry name" value="SSRP"/>
    <property type="match status" value="1"/>
</dbReference>
<dbReference type="InterPro" id="IPR000037">
    <property type="entry name" value="SsrA-bd_prot"/>
</dbReference>
<evidence type="ECO:0000256" key="3">
    <source>
        <dbReference type="HAMAP-Rule" id="MF_00023"/>
    </source>
</evidence>
<name>A0A1S7LLX2_MAGMO</name>
<dbReference type="CDD" id="cd09294">
    <property type="entry name" value="SmpB"/>
    <property type="match status" value="1"/>
</dbReference>